<dbReference type="OrthoDB" id="92766at2759"/>
<feature type="transmembrane region" description="Helical" evidence="2">
    <location>
        <begin position="240"/>
        <end position="266"/>
    </location>
</feature>
<dbReference type="PANTHER" id="PTHR23028:SF132">
    <property type="entry name" value="ACYL_TRANSF_3 DOMAIN-CONTAINING PROTEIN"/>
    <property type="match status" value="1"/>
</dbReference>
<feature type="domain" description="Acyltransferase 3" evidence="3">
    <location>
        <begin position="21"/>
        <end position="375"/>
    </location>
</feature>
<dbReference type="eggNOG" id="ENOG502SGA9">
    <property type="taxonomic scope" value="Eukaryota"/>
</dbReference>
<feature type="transmembrane region" description="Helical" evidence="2">
    <location>
        <begin position="363"/>
        <end position="381"/>
    </location>
</feature>
<gene>
    <name evidence="5" type="ORF">CRE_16366</name>
</gene>
<dbReference type="Proteomes" id="UP000008281">
    <property type="component" value="Unassembled WGS sequence"/>
</dbReference>
<evidence type="ECO:0000313" key="6">
    <source>
        <dbReference type="Proteomes" id="UP000008281"/>
    </source>
</evidence>
<organism evidence="6">
    <name type="scientific">Caenorhabditis remanei</name>
    <name type="common">Caenorhabditis vulgaris</name>
    <dbReference type="NCBI Taxonomy" id="31234"/>
    <lineage>
        <taxon>Eukaryota</taxon>
        <taxon>Metazoa</taxon>
        <taxon>Ecdysozoa</taxon>
        <taxon>Nematoda</taxon>
        <taxon>Chromadorea</taxon>
        <taxon>Rhabditida</taxon>
        <taxon>Rhabditina</taxon>
        <taxon>Rhabditomorpha</taxon>
        <taxon>Rhabditoidea</taxon>
        <taxon>Rhabditidae</taxon>
        <taxon>Peloderinae</taxon>
        <taxon>Caenorhabditis</taxon>
    </lineage>
</organism>
<feature type="transmembrane region" description="Helical" evidence="2">
    <location>
        <begin position="21"/>
        <end position="40"/>
    </location>
</feature>
<dbReference type="HOGENOM" id="CLU_005679_12_1_1"/>
<sequence length="723" mass="82613">MTYISIPVSSEKHTTTQKRSDLQGIRGMAILSVLGFHFLSNQFPNGYLGVDQFFVLSGFLMCVLLTRTPVCSDNFSIFQYIFEFYYRRLKRILPLYLLVIAGSLVALFQLFPDTAYETNLKSGEKALVFMSNRWKTEAEDYFSMILRYIFYGFNYNICIVLFLALTAQVLSYFSTSSSSPPPSTSSPTPGPSPLKSNSISSSPSYIFLLRKFFNKKIYSFVFLAIVSYTYSTLFCTENEAFISLFARVWQFMIGMIVGLISGLALAGKSNNDKCVESIVKYTSLVLMVVIILCPIELPSWILRPLFTISTGILILLSSGDTILSFPILTYIGDISYSLYLIHWPLYAHWKLVLSHGEAVNQELLTVFLISVLLAISSYEWFERWYLKLTDKPLLALCFFLFTVNICFLEFDKFRDYLTAPAIGSRLDGLNENQTISFGKSIPFTLKTLKIPEEVARMHREWEMHDFRNLHAPSCDYGENTGPLGGCKHKGLDEKNGKLKLVIIGNSWAANHARIIYDECGKKAKSIVQFSLTGCEPLVSFRYNTELCIPTLKTFVDIVEKEKPDYLFLLSRMIDTGDSLSSNTTELEDDPVFQAMRLNMNRLVKHVKRKMFMLNALPMIWEKAVPEILKKVKNEENLLEFDKSLISIDPSLARSRYSKLVSECPKCSLIDYKPLFYNNSTGTWRFYDVENSGLTYFTPQNHLSFHGLERVRKVYTGICDNFGE</sequence>
<feature type="transmembrane region" description="Helical" evidence="2">
    <location>
        <begin position="52"/>
        <end position="71"/>
    </location>
</feature>
<dbReference type="GO" id="GO:0000271">
    <property type="term" value="P:polysaccharide biosynthetic process"/>
    <property type="evidence" value="ECO:0007669"/>
    <property type="project" value="TreeGrafter"/>
</dbReference>
<dbReference type="Pfam" id="PF19040">
    <property type="entry name" value="SGNH"/>
    <property type="match status" value="1"/>
</dbReference>
<evidence type="ECO:0000313" key="5">
    <source>
        <dbReference type="EMBL" id="EFO95991.1"/>
    </source>
</evidence>
<feature type="transmembrane region" description="Helical" evidence="2">
    <location>
        <begin position="92"/>
        <end position="111"/>
    </location>
</feature>
<feature type="transmembrane region" description="Helical" evidence="2">
    <location>
        <begin position="148"/>
        <end position="173"/>
    </location>
</feature>
<keyword evidence="6" id="KW-1185">Reference proteome</keyword>
<dbReference type="PANTHER" id="PTHR23028">
    <property type="entry name" value="ACETYLTRANSFERASE"/>
    <property type="match status" value="1"/>
</dbReference>
<accession>E3NFA4</accession>
<dbReference type="Pfam" id="PF01757">
    <property type="entry name" value="Acyl_transf_3"/>
    <property type="match status" value="1"/>
</dbReference>
<feature type="domain" description="SGNH" evidence="4">
    <location>
        <begin position="474"/>
        <end position="714"/>
    </location>
</feature>
<dbReference type="AlphaFoldDB" id="E3NFA4"/>
<dbReference type="InterPro" id="IPR043968">
    <property type="entry name" value="SGNH"/>
</dbReference>
<dbReference type="GO" id="GO:0016747">
    <property type="term" value="F:acyltransferase activity, transferring groups other than amino-acyl groups"/>
    <property type="evidence" value="ECO:0007669"/>
    <property type="project" value="InterPro"/>
</dbReference>
<evidence type="ECO:0000259" key="4">
    <source>
        <dbReference type="Pfam" id="PF19040"/>
    </source>
</evidence>
<feature type="region of interest" description="Disordered" evidence="1">
    <location>
        <begin position="175"/>
        <end position="199"/>
    </location>
</feature>
<dbReference type="GO" id="GO:0016020">
    <property type="term" value="C:membrane"/>
    <property type="evidence" value="ECO:0007669"/>
    <property type="project" value="TreeGrafter"/>
</dbReference>
<dbReference type="FunCoup" id="E3NFA4">
    <property type="interactions" value="11"/>
</dbReference>
<keyword evidence="2" id="KW-1133">Transmembrane helix</keyword>
<evidence type="ECO:0000256" key="1">
    <source>
        <dbReference type="SAM" id="MobiDB-lite"/>
    </source>
</evidence>
<feature type="compositionally biased region" description="Pro residues" evidence="1">
    <location>
        <begin position="179"/>
        <end position="192"/>
    </location>
</feature>
<dbReference type="InterPro" id="IPR050879">
    <property type="entry name" value="Acyltransferase_3"/>
</dbReference>
<feature type="transmembrane region" description="Helical" evidence="2">
    <location>
        <begin position="217"/>
        <end position="234"/>
    </location>
</feature>
<feature type="transmembrane region" description="Helical" evidence="2">
    <location>
        <begin position="393"/>
        <end position="410"/>
    </location>
</feature>
<keyword evidence="2" id="KW-0472">Membrane</keyword>
<dbReference type="InterPro" id="IPR002656">
    <property type="entry name" value="Acyl_transf_3_dom"/>
</dbReference>
<evidence type="ECO:0000259" key="3">
    <source>
        <dbReference type="Pfam" id="PF01757"/>
    </source>
</evidence>
<dbReference type="EMBL" id="DS268633">
    <property type="protein sequence ID" value="EFO95991.1"/>
    <property type="molecule type" value="Genomic_DNA"/>
</dbReference>
<keyword evidence="2" id="KW-0812">Transmembrane</keyword>
<evidence type="ECO:0008006" key="7">
    <source>
        <dbReference type="Google" id="ProtNLM"/>
    </source>
</evidence>
<protein>
    <recommendedName>
        <fullName evidence="7">SGNH domain-containing protein</fullName>
    </recommendedName>
</protein>
<proteinExistence type="predicted"/>
<feature type="transmembrane region" description="Helical" evidence="2">
    <location>
        <begin position="278"/>
        <end position="302"/>
    </location>
</feature>
<dbReference type="STRING" id="31234.E3NFA4"/>
<reference evidence="5" key="1">
    <citation type="submission" date="2007-07" db="EMBL/GenBank/DDBJ databases">
        <title>PCAP assembly of the Caenorhabditis remanei genome.</title>
        <authorList>
            <consortium name="The Caenorhabditis remanei Sequencing Consortium"/>
            <person name="Wilson R.K."/>
        </authorList>
    </citation>
    <scope>NUCLEOTIDE SEQUENCE [LARGE SCALE GENOMIC DNA]</scope>
    <source>
        <strain evidence="5">PB4641</strain>
    </source>
</reference>
<dbReference type="InParanoid" id="E3NFA4"/>
<name>E3NFA4_CAERE</name>
<evidence type="ECO:0000256" key="2">
    <source>
        <dbReference type="SAM" id="Phobius"/>
    </source>
</evidence>
<feature type="transmembrane region" description="Helical" evidence="2">
    <location>
        <begin position="322"/>
        <end position="342"/>
    </location>
</feature>